<sequence length="74" mass="8528">MDPKDNIAGHTSKLENLSRQLKQLGEPISESMLITKVLMTLPESYRHFYSTWDSMNSANRTLEQLTARLMVEET</sequence>
<comment type="caution">
    <text evidence="1">The sequence shown here is derived from an EMBL/GenBank/DDBJ whole genome shotgun (WGS) entry which is preliminary data.</text>
</comment>
<gene>
    <name evidence="1" type="ORF">MEUPH1_LOCUS11290</name>
</gene>
<dbReference type="Pfam" id="PF14223">
    <property type="entry name" value="Retrotran_gag_2"/>
    <property type="match status" value="1"/>
</dbReference>
<proteinExistence type="predicted"/>
<organism evidence="1 2">
    <name type="scientific">Macrosiphum euphorbiae</name>
    <name type="common">potato aphid</name>
    <dbReference type="NCBI Taxonomy" id="13131"/>
    <lineage>
        <taxon>Eukaryota</taxon>
        <taxon>Metazoa</taxon>
        <taxon>Ecdysozoa</taxon>
        <taxon>Arthropoda</taxon>
        <taxon>Hexapoda</taxon>
        <taxon>Insecta</taxon>
        <taxon>Pterygota</taxon>
        <taxon>Neoptera</taxon>
        <taxon>Paraneoptera</taxon>
        <taxon>Hemiptera</taxon>
        <taxon>Sternorrhyncha</taxon>
        <taxon>Aphidomorpha</taxon>
        <taxon>Aphidoidea</taxon>
        <taxon>Aphididae</taxon>
        <taxon>Macrosiphini</taxon>
        <taxon>Macrosiphum</taxon>
    </lineage>
</organism>
<evidence type="ECO:0000313" key="2">
    <source>
        <dbReference type="Proteomes" id="UP001160148"/>
    </source>
</evidence>
<reference evidence="1 2" key="1">
    <citation type="submission" date="2023-01" db="EMBL/GenBank/DDBJ databases">
        <authorList>
            <person name="Whitehead M."/>
        </authorList>
    </citation>
    <scope>NUCLEOTIDE SEQUENCE [LARGE SCALE GENOMIC DNA]</scope>
</reference>
<dbReference type="AlphaFoldDB" id="A0AAV0WI03"/>
<protein>
    <submittedName>
        <fullName evidence="1">Uncharacterized protein</fullName>
    </submittedName>
</protein>
<dbReference type="EMBL" id="CARXXK010000002">
    <property type="protein sequence ID" value="CAI6355435.1"/>
    <property type="molecule type" value="Genomic_DNA"/>
</dbReference>
<accession>A0AAV0WI03</accession>
<keyword evidence="2" id="KW-1185">Reference proteome</keyword>
<dbReference type="Proteomes" id="UP001160148">
    <property type="component" value="Unassembled WGS sequence"/>
</dbReference>
<name>A0AAV0WI03_9HEMI</name>
<evidence type="ECO:0000313" key="1">
    <source>
        <dbReference type="EMBL" id="CAI6355435.1"/>
    </source>
</evidence>